<dbReference type="Pfam" id="PF00216">
    <property type="entry name" value="Bac_DNA_binding"/>
    <property type="match status" value="1"/>
</dbReference>
<dbReference type="PANTHER" id="PTHR33175:SF2">
    <property type="entry name" value="INTEGRATION HOST FACTOR SUBUNIT ALPHA"/>
    <property type="match status" value="1"/>
</dbReference>
<evidence type="ECO:0000256" key="1">
    <source>
        <dbReference type="ARBA" id="ARBA00010529"/>
    </source>
</evidence>
<name>A0A285NQY2_9AQUI</name>
<dbReference type="AlphaFoldDB" id="A0A285NQY2"/>
<dbReference type="GO" id="GO:0003677">
    <property type="term" value="F:DNA binding"/>
    <property type="evidence" value="ECO:0007669"/>
    <property type="project" value="UniProtKB-KW"/>
</dbReference>
<evidence type="ECO:0000313" key="4">
    <source>
        <dbReference type="EMBL" id="SNZ11618.1"/>
    </source>
</evidence>
<dbReference type="Gene3D" id="4.10.520.10">
    <property type="entry name" value="IHF-like DNA-binding proteins"/>
    <property type="match status" value="1"/>
</dbReference>
<dbReference type="GO" id="GO:0005829">
    <property type="term" value="C:cytosol"/>
    <property type="evidence" value="ECO:0007669"/>
    <property type="project" value="TreeGrafter"/>
</dbReference>
<proteinExistence type="inferred from homology"/>
<dbReference type="OrthoDB" id="9804203at2"/>
<protein>
    <submittedName>
        <fullName evidence="4">Integration host factor subunit beta</fullName>
    </submittedName>
</protein>
<dbReference type="SUPFAM" id="SSF47729">
    <property type="entry name" value="IHF-like DNA-binding proteins"/>
    <property type="match status" value="1"/>
</dbReference>
<dbReference type="InterPro" id="IPR000119">
    <property type="entry name" value="Hist_DNA-bd"/>
</dbReference>
<accession>A0A285NQY2</accession>
<dbReference type="PRINTS" id="PR01727">
    <property type="entry name" value="DNABINDINGHU"/>
</dbReference>
<evidence type="ECO:0000313" key="5">
    <source>
        <dbReference type="Proteomes" id="UP000218627"/>
    </source>
</evidence>
<evidence type="ECO:0000256" key="3">
    <source>
        <dbReference type="RuleBase" id="RU003939"/>
    </source>
</evidence>
<keyword evidence="2" id="KW-0238">DNA-binding</keyword>
<dbReference type="Proteomes" id="UP000218627">
    <property type="component" value="Unassembled WGS sequence"/>
</dbReference>
<keyword evidence="5" id="KW-1185">Reference proteome</keyword>
<dbReference type="EMBL" id="OBEN01000001">
    <property type="protein sequence ID" value="SNZ11618.1"/>
    <property type="molecule type" value="Genomic_DNA"/>
</dbReference>
<dbReference type="PANTHER" id="PTHR33175">
    <property type="entry name" value="DNA-BINDING PROTEIN HU"/>
    <property type="match status" value="1"/>
</dbReference>
<sequence>MWRKRVRKSEIVNKLAKEYNIPVKEARRIVEEMFFWIAQKTAENGQVQIRGFGVFRLRRRSGRFTKNPKTGIETYIEERYLIGFKPSKKLLAKLNEKV</sequence>
<gene>
    <name evidence="4" type="ORF">SAMN06265353_0288</name>
</gene>
<reference evidence="5" key="1">
    <citation type="submission" date="2017-09" db="EMBL/GenBank/DDBJ databases">
        <authorList>
            <person name="Varghese N."/>
            <person name="Submissions S."/>
        </authorList>
    </citation>
    <scope>NUCLEOTIDE SEQUENCE [LARGE SCALE GENOMIC DNA]</scope>
    <source>
        <strain evidence="5">DSM 2913</strain>
    </source>
</reference>
<dbReference type="GO" id="GO:0030527">
    <property type="term" value="F:structural constituent of chromatin"/>
    <property type="evidence" value="ECO:0007669"/>
    <property type="project" value="InterPro"/>
</dbReference>
<organism evidence="4 5">
    <name type="scientific">Hydrogenobacter hydrogenophilus</name>
    <dbReference type="NCBI Taxonomy" id="35835"/>
    <lineage>
        <taxon>Bacteria</taxon>
        <taxon>Pseudomonadati</taxon>
        <taxon>Aquificota</taxon>
        <taxon>Aquificia</taxon>
        <taxon>Aquificales</taxon>
        <taxon>Aquificaceae</taxon>
        <taxon>Hydrogenobacter</taxon>
    </lineage>
</organism>
<evidence type="ECO:0000256" key="2">
    <source>
        <dbReference type="ARBA" id="ARBA00023125"/>
    </source>
</evidence>
<dbReference type="InterPro" id="IPR010992">
    <property type="entry name" value="IHF-like_DNA-bd_dom_sf"/>
</dbReference>
<comment type="similarity">
    <text evidence="1 3">Belongs to the bacterial histone-like protein family.</text>
</comment>
<dbReference type="SMART" id="SM00411">
    <property type="entry name" value="BHL"/>
    <property type="match status" value="1"/>
</dbReference>